<dbReference type="RefSeq" id="WP_164312789.1">
    <property type="nucleotide sequence ID" value="NZ_JAAGLU010000004.1"/>
</dbReference>
<feature type="chain" id="PRO_5039586770" evidence="1">
    <location>
        <begin position="32"/>
        <end position="271"/>
    </location>
</feature>
<evidence type="ECO:0000313" key="2">
    <source>
        <dbReference type="EMBL" id="NEC85321.1"/>
    </source>
</evidence>
<dbReference type="EMBL" id="JAAGLU010000004">
    <property type="protein sequence ID" value="NEC85321.1"/>
    <property type="molecule type" value="Genomic_DNA"/>
</dbReference>
<dbReference type="AlphaFoldDB" id="A0A6B3BHY9"/>
<comment type="caution">
    <text evidence="2">The sequence shown here is derived from an EMBL/GenBank/DDBJ whole genome shotgun (WGS) entry which is preliminary data.</text>
</comment>
<accession>A0A6B3BHY9</accession>
<protein>
    <submittedName>
        <fullName evidence="2">Acyl carrier protein</fullName>
    </submittedName>
</protein>
<reference evidence="2" key="1">
    <citation type="submission" date="2020-01" db="EMBL/GenBank/DDBJ databases">
        <title>Insect and environment-associated Actinomycetes.</title>
        <authorList>
            <person name="Currrie C."/>
            <person name="Chevrette M."/>
            <person name="Carlson C."/>
            <person name="Stubbendieck R."/>
            <person name="Wendt-Pienkowski E."/>
        </authorList>
    </citation>
    <scope>NUCLEOTIDE SEQUENCE</scope>
    <source>
        <strain evidence="2">SID12501</strain>
    </source>
</reference>
<sequence length="271" mass="29440">MPKKSLSKRLATTTVLLLAAGALSVPAAASAKPAAAAPVRAYVLKVSTNPTSTDYNNRHVDVSGTLTKADGTPAPNIPVTIQEVVRFTTWNPWGDPIDPTEYEPRELGKPVTDAKGKFTIPDVAIDHVGGSSLLNVQRKVAITAYYDEDGNPNTPQDGYFTQTAVTTKAKTSSLSYTVNKKKVKKGTILTVQGKVTVPRGVEIAGNEVFLQADWENQYRVKTTTEDDGFFVMSLRVRGYDDRFVLRTAPTDLYVAGTTKRLPIVNLSLPRK</sequence>
<feature type="signal peptide" evidence="1">
    <location>
        <begin position="1"/>
        <end position="31"/>
    </location>
</feature>
<organism evidence="2">
    <name type="scientific">Streptomyces sp. SID12501</name>
    <dbReference type="NCBI Taxonomy" id="2706042"/>
    <lineage>
        <taxon>Bacteria</taxon>
        <taxon>Bacillati</taxon>
        <taxon>Actinomycetota</taxon>
        <taxon>Actinomycetes</taxon>
        <taxon>Kitasatosporales</taxon>
        <taxon>Streptomycetaceae</taxon>
        <taxon>Streptomyces</taxon>
    </lineage>
</organism>
<proteinExistence type="predicted"/>
<gene>
    <name evidence="2" type="ORF">G3I71_05535</name>
</gene>
<evidence type="ECO:0000256" key="1">
    <source>
        <dbReference type="SAM" id="SignalP"/>
    </source>
</evidence>
<name>A0A6B3BHY9_9ACTN</name>
<keyword evidence="1" id="KW-0732">Signal</keyword>